<comment type="caution">
    <text evidence="1">The sequence shown here is derived from an EMBL/GenBank/DDBJ whole genome shotgun (WGS) entry which is preliminary data.</text>
</comment>
<accession>A0ABW4KIN8</accession>
<evidence type="ECO:0000313" key="1">
    <source>
        <dbReference type="EMBL" id="MFD1708017.1"/>
    </source>
</evidence>
<proteinExistence type="predicted"/>
<name>A0ABW4KIN8_9BACI</name>
<sequence>MKKFNRMIIDQDEYPSRGAYLEINDGLEVELANHSISEHLIRLMHERTFIQSIRFQGGDADDVYEGEFMITRTDGNTITLKKV</sequence>
<dbReference type="RefSeq" id="WP_380774904.1">
    <property type="nucleotide sequence ID" value="NZ_JBHUEO010000054.1"/>
</dbReference>
<protein>
    <submittedName>
        <fullName evidence="1">Uncharacterized protein</fullName>
    </submittedName>
</protein>
<reference evidence="2" key="1">
    <citation type="journal article" date="2019" name="Int. J. Syst. Evol. Microbiol.">
        <title>The Global Catalogue of Microorganisms (GCM) 10K type strain sequencing project: providing services to taxonomists for standard genome sequencing and annotation.</title>
        <authorList>
            <consortium name="The Broad Institute Genomics Platform"/>
            <consortium name="The Broad Institute Genome Sequencing Center for Infectious Disease"/>
            <person name="Wu L."/>
            <person name="Ma J."/>
        </authorList>
    </citation>
    <scope>NUCLEOTIDE SEQUENCE [LARGE SCALE GENOMIC DNA]</scope>
    <source>
        <strain evidence="2">CGMCC 1.12295</strain>
    </source>
</reference>
<gene>
    <name evidence="1" type="ORF">ACFSCZ_14930</name>
</gene>
<keyword evidence="2" id="KW-1185">Reference proteome</keyword>
<evidence type="ECO:0000313" key="2">
    <source>
        <dbReference type="Proteomes" id="UP001597301"/>
    </source>
</evidence>
<dbReference type="Proteomes" id="UP001597301">
    <property type="component" value="Unassembled WGS sequence"/>
</dbReference>
<organism evidence="1 2">
    <name type="scientific">Siminovitchia sediminis</name>
    <dbReference type="NCBI Taxonomy" id="1274353"/>
    <lineage>
        <taxon>Bacteria</taxon>
        <taxon>Bacillati</taxon>
        <taxon>Bacillota</taxon>
        <taxon>Bacilli</taxon>
        <taxon>Bacillales</taxon>
        <taxon>Bacillaceae</taxon>
        <taxon>Siminovitchia</taxon>
    </lineage>
</organism>
<dbReference type="EMBL" id="JBHUEO010000054">
    <property type="protein sequence ID" value="MFD1708017.1"/>
    <property type="molecule type" value="Genomic_DNA"/>
</dbReference>